<dbReference type="InterPro" id="IPR036514">
    <property type="entry name" value="SGNH_hydro_sf"/>
</dbReference>
<dbReference type="EMBL" id="KN050674">
    <property type="protein sequence ID" value="KFL97719.1"/>
    <property type="molecule type" value="Genomic_DNA"/>
</dbReference>
<dbReference type="SUPFAM" id="SSF52266">
    <property type="entry name" value="SGNH hydrolase"/>
    <property type="match status" value="1"/>
</dbReference>
<feature type="domain" description="SGNH hydrolase-type esterase" evidence="1">
    <location>
        <begin position="63"/>
        <end position="238"/>
    </location>
</feature>
<proteinExistence type="predicted"/>
<dbReference type="AlphaFoldDB" id="A0AB34P133"/>
<name>A0AB34P133_LACGS</name>
<dbReference type="CDD" id="cd00229">
    <property type="entry name" value="SGNH_hydrolase"/>
    <property type="match status" value="1"/>
</dbReference>
<dbReference type="InterPro" id="IPR013830">
    <property type="entry name" value="SGNH_hydro"/>
</dbReference>
<dbReference type="RefSeq" id="WP_003654560.1">
    <property type="nucleotide sequence ID" value="NZ_KN050674.1"/>
</dbReference>
<sequence>MNFEEELYNLDVPEEHIPELLKFGKDNPEFLTKAIKAEGNAKKYSVAQTKMEPSDLINNQIAFLGSSVTYGAGALGESFVDYLSKKDNICAFEDAVSGTTLVDNDSNSYIGRIGRLPVLEKLTAFVLQLSTNDAIKGKEDLGEIAQDDNFDKQTVTGAIEYILNYVKKNWNCPVLIFSNPKFDSEFYGQMVERVKELQNKWNFDFLNLWDDDAFNYNEKDRELYMLDPIHPTRAGYKLSWLPVIEEELLKIKNSKNQINTLS</sequence>
<dbReference type="Proteomes" id="UP000030761">
    <property type="component" value="Unassembled WGS sequence"/>
</dbReference>
<protein>
    <submittedName>
        <fullName evidence="2">Acyl-CoA thioesterase</fullName>
    </submittedName>
</protein>
<gene>
    <name evidence="2" type="ORF">HMPREF5175_00558</name>
</gene>
<evidence type="ECO:0000259" key="1">
    <source>
        <dbReference type="Pfam" id="PF13472"/>
    </source>
</evidence>
<dbReference type="Pfam" id="PF13472">
    <property type="entry name" value="Lipase_GDSL_2"/>
    <property type="match status" value="1"/>
</dbReference>
<accession>A0AB34P133</accession>
<evidence type="ECO:0000313" key="2">
    <source>
        <dbReference type="EMBL" id="KFL97719.1"/>
    </source>
</evidence>
<organism evidence="2 3">
    <name type="scientific">Lactobacillus gasseri SV-16A-US</name>
    <dbReference type="NCBI Taxonomy" id="575604"/>
    <lineage>
        <taxon>Bacteria</taxon>
        <taxon>Bacillati</taxon>
        <taxon>Bacillota</taxon>
        <taxon>Bacilli</taxon>
        <taxon>Lactobacillales</taxon>
        <taxon>Lactobacillaceae</taxon>
        <taxon>Lactobacillus</taxon>
    </lineage>
</organism>
<reference evidence="2 3" key="1">
    <citation type="submission" date="2010-03" db="EMBL/GenBank/DDBJ databases">
        <title>The Genome Sequence of Lactobacillus gasseri strain SV-16A-US.</title>
        <authorList>
            <consortium name="The Broad Institute Genome Sequencing Platform"/>
            <person name="Ward D."/>
            <person name="Earl A."/>
            <person name="Feldgarden M."/>
            <person name="Gevers D."/>
            <person name="Young S.K."/>
            <person name="Zeng Q."/>
            <person name="Koehrsen M."/>
            <person name="Alvarado L."/>
            <person name="Berlin A."/>
            <person name="Bochicchio J."/>
            <person name="Borenstein D."/>
            <person name="Chapman S.B."/>
            <person name="Chen Z."/>
            <person name="Engels R."/>
            <person name="Freedman E."/>
            <person name="Gellesch M."/>
            <person name="Goldberg J."/>
            <person name="Griggs A."/>
            <person name="Gujja S."/>
            <person name="Heilman E."/>
            <person name="Heiman D."/>
            <person name="Hepburn T."/>
            <person name="Howarth C."/>
            <person name="Jen D."/>
            <person name="Larson L."/>
            <person name="Mehta T."/>
            <person name="Park D."/>
            <person name="Pearson M."/>
            <person name="Roberts A."/>
            <person name="Saif S."/>
            <person name="Shea T."/>
            <person name="Shenoy N."/>
            <person name="Sisk P."/>
            <person name="Stolte C."/>
            <person name="Sykes S."/>
            <person name="Thomson T."/>
            <person name="Walk T."/>
            <person name="White J."/>
            <person name="Yandava C."/>
            <person name="Liu Y."/>
            <person name="Xu Q."/>
            <person name="Haas B."/>
            <person name="Nusbaum C."/>
            <person name="Birren B."/>
        </authorList>
    </citation>
    <scope>NUCLEOTIDE SEQUENCE [LARGE SCALE GENOMIC DNA]</scope>
    <source>
        <strain evidence="2 3">SV-16A-US</strain>
    </source>
</reference>
<evidence type="ECO:0000313" key="3">
    <source>
        <dbReference type="Proteomes" id="UP000030761"/>
    </source>
</evidence>
<dbReference type="Gene3D" id="3.40.50.1110">
    <property type="entry name" value="SGNH hydrolase"/>
    <property type="match status" value="1"/>
</dbReference>